<feature type="transmembrane region" description="Helical" evidence="2">
    <location>
        <begin position="104"/>
        <end position="123"/>
    </location>
</feature>
<keyword evidence="2" id="KW-1133">Transmembrane helix</keyword>
<comment type="caution">
    <text evidence="3">The sequence shown here is derived from an EMBL/GenBank/DDBJ whole genome shotgun (WGS) entry which is preliminary data.</text>
</comment>
<proteinExistence type="predicted"/>
<reference evidence="3" key="1">
    <citation type="submission" date="2022-06" db="EMBL/GenBank/DDBJ databases">
        <title>Uncovering the hologenomic basis of an extraordinary plant invasion.</title>
        <authorList>
            <person name="Bieker V.C."/>
            <person name="Martin M.D."/>
            <person name="Gilbert T."/>
            <person name="Hodgins K."/>
            <person name="Battlay P."/>
            <person name="Petersen B."/>
            <person name="Wilson J."/>
        </authorList>
    </citation>
    <scope>NUCLEOTIDE SEQUENCE</scope>
    <source>
        <strain evidence="3">AA19_3_7</strain>
        <tissue evidence="3">Leaf</tissue>
    </source>
</reference>
<keyword evidence="2" id="KW-0472">Membrane</keyword>
<dbReference type="EMBL" id="JAMZMK010001042">
    <property type="protein sequence ID" value="KAI7755538.1"/>
    <property type="molecule type" value="Genomic_DNA"/>
</dbReference>
<dbReference type="AlphaFoldDB" id="A0AAD5D843"/>
<evidence type="ECO:0000256" key="1">
    <source>
        <dbReference type="SAM" id="MobiDB-lite"/>
    </source>
</evidence>
<sequence>IVFRPPRVTPVSGRSRSMKPMSSDGETDQDKLEATKMKLQERYQLAKGFFPSFQSVSDSGSKGARLGGVKLDSVVEKLSLGIPFHYRTLAVCAGFFRHVFLYEVMKTFGVVIHCCTIVIWFFASSLRSGKIATDD</sequence>
<name>A0AAD5D843_AMBAR</name>
<organism evidence="3 4">
    <name type="scientific">Ambrosia artemisiifolia</name>
    <name type="common">Common ragweed</name>
    <dbReference type="NCBI Taxonomy" id="4212"/>
    <lineage>
        <taxon>Eukaryota</taxon>
        <taxon>Viridiplantae</taxon>
        <taxon>Streptophyta</taxon>
        <taxon>Embryophyta</taxon>
        <taxon>Tracheophyta</taxon>
        <taxon>Spermatophyta</taxon>
        <taxon>Magnoliopsida</taxon>
        <taxon>eudicotyledons</taxon>
        <taxon>Gunneridae</taxon>
        <taxon>Pentapetalae</taxon>
        <taxon>asterids</taxon>
        <taxon>campanulids</taxon>
        <taxon>Asterales</taxon>
        <taxon>Asteraceae</taxon>
        <taxon>Asteroideae</taxon>
        <taxon>Heliantheae alliance</taxon>
        <taxon>Heliantheae</taxon>
        <taxon>Ambrosia</taxon>
    </lineage>
</organism>
<feature type="region of interest" description="Disordered" evidence="1">
    <location>
        <begin position="1"/>
        <end position="31"/>
    </location>
</feature>
<evidence type="ECO:0000313" key="3">
    <source>
        <dbReference type="EMBL" id="KAI7755538.1"/>
    </source>
</evidence>
<keyword evidence="2" id="KW-0812">Transmembrane</keyword>
<feature type="non-terminal residue" evidence="3">
    <location>
        <position position="1"/>
    </location>
</feature>
<dbReference type="Proteomes" id="UP001206925">
    <property type="component" value="Unassembled WGS sequence"/>
</dbReference>
<evidence type="ECO:0000313" key="4">
    <source>
        <dbReference type="Proteomes" id="UP001206925"/>
    </source>
</evidence>
<accession>A0AAD5D843</accession>
<evidence type="ECO:0000256" key="2">
    <source>
        <dbReference type="SAM" id="Phobius"/>
    </source>
</evidence>
<protein>
    <submittedName>
        <fullName evidence="3">Uncharacterized protein</fullName>
    </submittedName>
</protein>
<keyword evidence="4" id="KW-1185">Reference proteome</keyword>
<gene>
    <name evidence="3" type="ORF">M8C21_009483</name>
</gene>